<comment type="caution">
    <text evidence="2">The sequence shown here is derived from an EMBL/GenBank/DDBJ whole genome shotgun (WGS) entry which is preliminary data.</text>
</comment>
<sequence>MFKFAPALLAPLVLAACQVGTMQSGTPRMDQAGTCFLYVQEEAGGTYSVVSGVGDGTPQPKAMVKRGLSGAQADAVWAKERKIMDINPECLAIVATDRSEARPAPKS</sequence>
<organism evidence="2 3">
    <name type="scientific">Thioclava sediminum</name>
    <dbReference type="NCBI Taxonomy" id="1915319"/>
    <lineage>
        <taxon>Bacteria</taxon>
        <taxon>Pseudomonadati</taxon>
        <taxon>Pseudomonadota</taxon>
        <taxon>Alphaproteobacteria</taxon>
        <taxon>Rhodobacterales</taxon>
        <taxon>Paracoccaceae</taxon>
        <taxon>Thioclava</taxon>
    </lineage>
</organism>
<dbReference type="EMBL" id="MPZV01000002">
    <property type="protein sequence ID" value="OOY24041.1"/>
    <property type="molecule type" value="Genomic_DNA"/>
</dbReference>
<keyword evidence="3" id="KW-1185">Reference proteome</keyword>
<keyword evidence="1" id="KW-0732">Signal</keyword>
<dbReference type="Proteomes" id="UP000190787">
    <property type="component" value="Unassembled WGS sequence"/>
</dbReference>
<feature type="signal peptide" evidence="1">
    <location>
        <begin position="1"/>
        <end position="15"/>
    </location>
</feature>
<gene>
    <name evidence="2" type="ORF">BMI91_08170</name>
</gene>
<proteinExistence type="predicted"/>
<evidence type="ECO:0000313" key="2">
    <source>
        <dbReference type="EMBL" id="OOY24041.1"/>
    </source>
</evidence>
<reference evidence="2 3" key="1">
    <citation type="submission" date="2016-11" db="EMBL/GenBank/DDBJ databases">
        <title>A multilocus sequence analysis scheme for characterization of bacteria in the genus Thioclava.</title>
        <authorList>
            <person name="Liu Y."/>
            <person name="Shao Z."/>
        </authorList>
    </citation>
    <scope>NUCLEOTIDE SEQUENCE [LARGE SCALE GENOMIC DNA]</scope>
    <source>
        <strain evidence="2 3">TAW-CT134</strain>
    </source>
</reference>
<evidence type="ECO:0000256" key="1">
    <source>
        <dbReference type="SAM" id="SignalP"/>
    </source>
</evidence>
<dbReference type="RefSeq" id="WP_078570046.1">
    <property type="nucleotide sequence ID" value="NZ_MPZV01000002.1"/>
</dbReference>
<evidence type="ECO:0000313" key="3">
    <source>
        <dbReference type="Proteomes" id="UP000190787"/>
    </source>
</evidence>
<feature type="chain" id="PRO_5046679396" description="Lipoprotein" evidence="1">
    <location>
        <begin position="16"/>
        <end position="107"/>
    </location>
</feature>
<protein>
    <recommendedName>
        <fullName evidence="4">Lipoprotein</fullName>
    </recommendedName>
</protein>
<dbReference type="PROSITE" id="PS51257">
    <property type="entry name" value="PROKAR_LIPOPROTEIN"/>
    <property type="match status" value="1"/>
</dbReference>
<accession>A0ABX3MWG8</accession>
<name>A0ABX3MWG8_9RHOB</name>
<evidence type="ECO:0008006" key="4">
    <source>
        <dbReference type="Google" id="ProtNLM"/>
    </source>
</evidence>